<dbReference type="CDD" id="cd06530">
    <property type="entry name" value="S26_SPase_I"/>
    <property type="match status" value="1"/>
</dbReference>
<evidence type="ECO:0000256" key="9">
    <source>
        <dbReference type="RuleBase" id="RU362042"/>
    </source>
</evidence>
<dbReference type="PROSITE" id="PS00501">
    <property type="entry name" value="SPASE_I_1"/>
    <property type="match status" value="1"/>
</dbReference>
<sequence length="179" mass="20433">MDLDTIYDWAKTIMLAAVAALMIRLFFITPVIVEGQSMMPTLEDDSRMIINKVGYMLDEPDRFDVVVFNAEEGKDYIKRIIGLPGEQIAYENNRLYINGMEMEEPFLQTAVDEIETADFELPLLSADQVVPEDHVFVMGDNRSNSRDSRQIGFVPVSEIVGEANVVFWPPEHIQMINKQ</sequence>
<comment type="catalytic activity">
    <reaction evidence="1 8">
        <text>Cleavage of hydrophobic, N-terminal signal or leader sequences from secreted and periplasmic proteins.</text>
        <dbReference type="EC" id="3.4.21.89"/>
    </reaction>
</comment>
<dbReference type="Pfam" id="PF10502">
    <property type="entry name" value="Peptidase_S26"/>
    <property type="match status" value="1"/>
</dbReference>
<dbReference type="InterPro" id="IPR000223">
    <property type="entry name" value="Pept_S26A_signal_pept_1"/>
</dbReference>
<evidence type="ECO:0000256" key="2">
    <source>
        <dbReference type="ARBA" id="ARBA00004401"/>
    </source>
</evidence>
<keyword evidence="12" id="KW-1185">Reference proteome</keyword>
<dbReference type="OrthoDB" id="9802919at2"/>
<organism evidence="11 12">
    <name type="scientific">Alkalicoccus urumqiensis</name>
    <name type="common">Bacillus urumqiensis</name>
    <dbReference type="NCBI Taxonomy" id="1548213"/>
    <lineage>
        <taxon>Bacteria</taxon>
        <taxon>Bacillati</taxon>
        <taxon>Bacillota</taxon>
        <taxon>Bacilli</taxon>
        <taxon>Bacillales</taxon>
        <taxon>Bacillaceae</taxon>
        <taxon>Alkalicoccus</taxon>
    </lineage>
</organism>
<dbReference type="Gene3D" id="2.10.109.10">
    <property type="entry name" value="Umud Fragment, subunit A"/>
    <property type="match status" value="1"/>
</dbReference>
<dbReference type="PANTHER" id="PTHR43390:SF1">
    <property type="entry name" value="CHLOROPLAST PROCESSING PEPTIDASE"/>
    <property type="match status" value="1"/>
</dbReference>
<dbReference type="PROSITE" id="PS00761">
    <property type="entry name" value="SPASE_I_3"/>
    <property type="match status" value="1"/>
</dbReference>
<comment type="caution">
    <text evidence="11">The sequence shown here is derived from an EMBL/GenBank/DDBJ whole genome shotgun (WGS) entry which is preliminary data.</text>
</comment>
<feature type="domain" description="Peptidase S26" evidence="10">
    <location>
        <begin position="7"/>
        <end position="168"/>
    </location>
</feature>
<name>A0A2P6MG32_ALKUR</name>
<keyword evidence="6 8" id="KW-0378">Hydrolase</keyword>
<evidence type="ECO:0000256" key="8">
    <source>
        <dbReference type="RuleBase" id="RU003993"/>
    </source>
</evidence>
<keyword evidence="8" id="KW-1133">Transmembrane helix</keyword>
<dbReference type="InterPro" id="IPR019757">
    <property type="entry name" value="Pept_S26A_signal_pept_1_Lys-AS"/>
</dbReference>
<evidence type="ECO:0000256" key="3">
    <source>
        <dbReference type="ARBA" id="ARBA00009370"/>
    </source>
</evidence>
<evidence type="ECO:0000313" key="12">
    <source>
        <dbReference type="Proteomes" id="UP000243650"/>
    </source>
</evidence>
<dbReference type="InterPro" id="IPR019533">
    <property type="entry name" value="Peptidase_S26"/>
</dbReference>
<evidence type="ECO:0000259" key="10">
    <source>
        <dbReference type="Pfam" id="PF10502"/>
    </source>
</evidence>
<reference evidence="11 12" key="1">
    <citation type="submission" date="2018-03" db="EMBL/GenBank/DDBJ databases">
        <title>Bacillus urumqiensis sp. nov., a moderately haloalkaliphilic bacterium isolated from a salt lake.</title>
        <authorList>
            <person name="Zhao B."/>
            <person name="Liao Z."/>
        </authorList>
    </citation>
    <scope>NUCLEOTIDE SEQUENCE [LARGE SCALE GENOMIC DNA]</scope>
    <source>
        <strain evidence="11 12">BZ-SZ-XJ18</strain>
    </source>
</reference>
<dbReference type="AlphaFoldDB" id="A0A2P6MG32"/>
<dbReference type="EC" id="3.4.21.89" evidence="4 8"/>
<gene>
    <name evidence="11" type="primary">lepB</name>
    <name evidence="11" type="ORF">C6I21_10615</name>
</gene>
<dbReference type="SUPFAM" id="SSF51306">
    <property type="entry name" value="LexA/Signal peptidase"/>
    <property type="match status" value="1"/>
</dbReference>
<evidence type="ECO:0000313" key="11">
    <source>
        <dbReference type="EMBL" id="PRO65248.1"/>
    </source>
</evidence>
<feature type="active site" evidence="7">
    <location>
        <position position="37"/>
    </location>
</feature>
<dbReference type="PRINTS" id="PR00727">
    <property type="entry name" value="LEADERPTASE"/>
</dbReference>
<dbReference type="InterPro" id="IPR036286">
    <property type="entry name" value="LexA/Signal_pep-like_sf"/>
</dbReference>
<keyword evidence="8" id="KW-0812">Transmembrane</keyword>
<dbReference type="GO" id="GO:0005886">
    <property type="term" value="C:plasma membrane"/>
    <property type="evidence" value="ECO:0007669"/>
    <property type="project" value="UniProtKB-SubCell"/>
</dbReference>
<dbReference type="GO" id="GO:0009003">
    <property type="term" value="F:signal peptidase activity"/>
    <property type="evidence" value="ECO:0007669"/>
    <property type="project" value="UniProtKB-EC"/>
</dbReference>
<comment type="similarity">
    <text evidence="3 9">Belongs to the peptidase S26 family.</text>
</comment>
<comment type="subcellular location">
    <subcellularLocation>
        <location evidence="2">Cell membrane</location>
        <topology evidence="2">Single-pass type II membrane protein</topology>
    </subcellularLocation>
    <subcellularLocation>
        <location evidence="9">Membrane</location>
        <topology evidence="9">Single-pass type II membrane protein</topology>
    </subcellularLocation>
</comment>
<dbReference type="PANTHER" id="PTHR43390">
    <property type="entry name" value="SIGNAL PEPTIDASE I"/>
    <property type="match status" value="1"/>
</dbReference>
<evidence type="ECO:0000256" key="6">
    <source>
        <dbReference type="ARBA" id="ARBA00022801"/>
    </source>
</evidence>
<evidence type="ECO:0000256" key="4">
    <source>
        <dbReference type="ARBA" id="ARBA00013208"/>
    </source>
</evidence>
<dbReference type="PROSITE" id="PS00760">
    <property type="entry name" value="SPASE_I_2"/>
    <property type="match status" value="1"/>
</dbReference>
<feature type="transmembrane region" description="Helical" evidence="8">
    <location>
        <begin position="12"/>
        <end position="33"/>
    </location>
</feature>
<evidence type="ECO:0000256" key="1">
    <source>
        <dbReference type="ARBA" id="ARBA00000677"/>
    </source>
</evidence>
<protein>
    <recommendedName>
        <fullName evidence="4 8">Signal peptidase I</fullName>
        <ecNumber evidence="4 8">3.4.21.89</ecNumber>
    </recommendedName>
</protein>
<dbReference type="EMBL" id="PVNS01000009">
    <property type="protein sequence ID" value="PRO65248.1"/>
    <property type="molecule type" value="Genomic_DNA"/>
</dbReference>
<feature type="active site" evidence="7">
    <location>
        <position position="78"/>
    </location>
</feature>
<dbReference type="InterPro" id="IPR019758">
    <property type="entry name" value="Pept_S26A_signal_pept_1_CS"/>
</dbReference>
<dbReference type="GO" id="GO:0006465">
    <property type="term" value="P:signal peptide processing"/>
    <property type="evidence" value="ECO:0007669"/>
    <property type="project" value="InterPro"/>
</dbReference>
<keyword evidence="8" id="KW-0472">Membrane</keyword>
<dbReference type="InterPro" id="IPR019756">
    <property type="entry name" value="Pept_S26A_signal_pept_1_Ser-AS"/>
</dbReference>
<proteinExistence type="inferred from homology"/>
<dbReference type="GO" id="GO:0004252">
    <property type="term" value="F:serine-type endopeptidase activity"/>
    <property type="evidence" value="ECO:0007669"/>
    <property type="project" value="InterPro"/>
</dbReference>
<dbReference type="Proteomes" id="UP000243650">
    <property type="component" value="Unassembled WGS sequence"/>
</dbReference>
<accession>A0A2P6MG32</accession>
<dbReference type="NCBIfam" id="TIGR02227">
    <property type="entry name" value="sigpep_I_bact"/>
    <property type="match status" value="1"/>
</dbReference>
<dbReference type="RefSeq" id="WP_105959448.1">
    <property type="nucleotide sequence ID" value="NZ_PVNS01000009.1"/>
</dbReference>
<keyword evidence="5 8" id="KW-0645">Protease</keyword>
<evidence type="ECO:0000256" key="5">
    <source>
        <dbReference type="ARBA" id="ARBA00022670"/>
    </source>
</evidence>
<evidence type="ECO:0000256" key="7">
    <source>
        <dbReference type="PIRSR" id="PIRSR600223-1"/>
    </source>
</evidence>